<protein>
    <submittedName>
        <fullName evidence="3">SDR family oxidoreductase</fullName>
    </submittedName>
</protein>
<dbReference type="InterPro" id="IPR036291">
    <property type="entry name" value="NAD(P)-bd_dom_sf"/>
</dbReference>
<organism evidence="3 4">
    <name type="scientific">Amycolatopsis cynarae</name>
    <dbReference type="NCBI Taxonomy" id="2995223"/>
    <lineage>
        <taxon>Bacteria</taxon>
        <taxon>Bacillati</taxon>
        <taxon>Actinomycetota</taxon>
        <taxon>Actinomycetes</taxon>
        <taxon>Pseudonocardiales</taxon>
        <taxon>Pseudonocardiaceae</taxon>
        <taxon>Amycolatopsis</taxon>
    </lineage>
</organism>
<dbReference type="Pfam" id="PF13561">
    <property type="entry name" value="adh_short_C2"/>
    <property type="match status" value="1"/>
</dbReference>
<dbReference type="Proteomes" id="UP001163203">
    <property type="component" value="Chromosome"/>
</dbReference>
<evidence type="ECO:0000313" key="3">
    <source>
        <dbReference type="EMBL" id="WAL69688.1"/>
    </source>
</evidence>
<evidence type="ECO:0000256" key="2">
    <source>
        <dbReference type="ARBA" id="ARBA00023002"/>
    </source>
</evidence>
<evidence type="ECO:0000256" key="1">
    <source>
        <dbReference type="ARBA" id="ARBA00006484"/>
    </source>
</evidence>
<gene>
    <name evidence="3" type="ORF">ORV05_13310</name>
</gene>
<dbReference type="InterPro" id="IPR002347">
    <property type="entry name" value="SDR_fam"/>
</dbReference>
<reference evidence="3" key="1">
    <citation type="submission" date="2022-11" db="EMBL/GenBank/DDBJ databases">
        <authorList>
            <person name="Mo P."/>
        </authorList>
    </citation>
    <scope>NUCLEOTIDE SEQUENCE</scope>
    <source>
        <strain evidence="3">HUAS 11-8</strain>
    </source>
</reference>
<dbReference type="Gene3D" id="3.40.50.720">
    <property type="entry name" value="NAD(P)-binding Rossmann-like Domain"/>
    <property type="match status" value="1"/>
</dbReference>
<dbReference type="SUPFAM" id="SSF51735">
    <property type="entry name" value="NAD(P)-binding Rossmann-fold domains"/>
    <property type="match status" value="1"/>
</dbReference>
<dbReference type="EMBL" id="CP113836">
    <property type="protein sequence ID" value="WAL69688.1"/>
    <property type="molecule type" value="Genomic_DNA"/>
</dbReference>
<name>A0ABY7BEX2_9PSEU</name>
<proteinExistence type="inferred from homology"/>
<comment type="similarity">
    <text evidence="1">Belongs to the short-chain dehydrogenases/reductases (SDR) family.</text>
</comment>
<dbReference type="PANTHER" id="PTHR24321">
    <property type="entry name" value="DEHYDROGENASES, SHORT CHAIN"/>
    <property type="match status" value="1"/>
</dbReference>
<keyword evidence="4" id="KW-1185">Reference proteome</keyword>
<evidence type="ECO:0000313" key="4">
    <source>
        <dbReference type="Proteomes" id="UP001163203"/>
    </source>
</evidence>
<sequence length="71" mass="7020">MRVNAVAPGPMTTAKTVAALGPEVGGMGRTTALGRVSDPTEVAEVIAFVASDQASYMTGAVVAVDGGRTAI</sequence>
<dbReference type="PANTHER" id="PTHR24321:SF8">
    <property type="entry name" value="ESTRADIOL 17-BETA-DEHYDROGENASE 8-RELATED"/>
    <property type="match status" value="1"/>
</dbReference>
<keyword evidence="2" id="KW-0560">Oxidoreductase</keyword>
<accession>A0ABY7BEX2</accession>